<dbReference type="InterPro" id="IPR051681">
    <property type="entry name" value="Ser/Thr_Kinases-Pseudokinases"/>
</dbReference>
<dbReference type="Proteomes" id="UP000789342">
    <property type="component" value="Unassembled WGS sequence"/>
</dbReference>
<dbReference type="GO" id="GO:0004674">
    <property type="term" value="F:protein serine/threonine kinase activity"/>
    <property type="evidence" value="ECO:0007669"/>
    <property type="project" value="TreeGrafter"/>
</dbReference>
<keyword evidence="2" id="KW-0547">Nucleotide-binding</keyword>
<gene>
    <name evidence="5" type="ORF">AMORRO_LOCUS1426</name>
</gene>
<keyword evidence="2" id="KW-0067">ATP-binding</keyword>
<dbReference type="InterPro" id="IPR011009">
    <property type="entry name" value="Kinase-like_dom_sf"/>
</dbReference>
<name>A0A9N8Z1B5_9GLOM</name>
<dbReference type="SUPFAM" id="SSF56112">
    <property type="entry name" value="Protein kinase-like (PK-like)"/>
    <property type="match status" value="1"/>
</dbReference>
<dbReference type="GO" id="GO:0005524">
    <property type="term" value="F:ATP binding"/>
    <property type="evidence" value="ECO:0007669"/>
    <property type="project" value="UniProtKB-UniRule"/>
</dbReference>
<comment type="caution">
    <text evidence="5">The sequence shown here is derived from an EMBL/GenBank/DDBJ whole genome shotgun (WGS) entry which is preliminary data.</text>
</comment>
<dbReference type="Gene3D" id="1.25.40.20">
    <property type="entry name" value="Ankyrin repeat-containing domain"/>
    <property type="match status" value="2"/>
</dbReference>
<dbReference type="InterPro" id="IPR017441">
    <property type="entry name" value="Protein_kinase_ATP_BS"/>
</dbReference>
<dbReference type="PRINTS" id="PR00109">
    <property type="entry name" value="TYRKINASE"/>
</dbReference>
<proteinExistence type="inferred from homology"/>
<evidence type="ECO:0000313" key="5">
    <source>
        <dbReference type="EMBL" id="CAG8461672.1"/>
    </source>
</evidence>
<feature type="region of interest" description="Disordered" evidence="3">
    <location>
        <begin position="707"/>
        <end position="730"/>
    </location>
</feature>
<dbReference type="InterPro" id="IPR001245">
    <property type="entry name" value="Ser-Thr/Tyr_kinase_cat_dom"/>
</dbReference>
<dbReference type="SUPFAM" id="SSF48403">
    <property type="entry name" value="Ankyrin repeat"/>
    <property type="match status" value="1"/>
</dbReference>
<evidence type="ECO:0000256" key="2">
    <source>
        <dbReference type="PROSITE-ProRule" id="PRU10141"/>
    </source>
</evidence>
<feature type="region of interest" description="Disordered" evidence="3">
    <location>
        <begin position="321"/>
        <end position="351"/>
    </location>
</feature>
<accession>A0A9N8Z1B5</accession>
<reference evidence="5" key="1">
    <citation type="submission" date="2021-06" db="EMBL/GenBank/DDBJ databases">
        <authorList>
            <person name="Kallberg Y."/>
            <person name="Tangrot J."/>
            <person name="Rosling A."/>
        </authorList>
    </citation>
    <scope>NUCLEOTIDE SEQUENCE</scope>
    <source>
        <strain evidence="5">CL551</strain>
    </source>
</reference>
<dbReference type="InterPro" id="IPR000719">
    <property type="entry name" value="Prot_kinase_dom"/>
</dbReference>
<feature type="compositionally biased region" description="Basic residues" evidence="3">
    <location>
        <begin position="720"/>
        <end position="730"/>
    </location>
</feature>
<evidence type="ECO:0000313" key="6">
    <source>
        <dbReference type="Proteomes" id="UP000789342"/>
    </source>
</evidence>
<dbReference type="OrthoDB" id="10261027at2759"/>
<dbReference type="SMART" id="SM00248">
    <property type="entry name" value="ANK"/>
    <property type="match status" value="3"/>
</dbReference>
<organism evidence="5 6">
    <name type="scientific">Acaulospora morrowiae</name>
    <dbReference type="NCBI Taxonomy" id="94023"/>
    <lineage>
        <taxon>Eukaryota</taxon>
        <taxon>Fungi</taxon>
        <taxon>Fungi incertae sedis</taxon>
        <taxon>Mucoromycota</taxon>
        <taxon>Glomeromycotina</taxon>
        <taxon>Glomeromycetes</taxon>
        <taxon>Diversisporales</taxon>
        <taxon>Acaulosporaceae</taxon>
        <taxon>Acaulospora</taxon>
    </lineage>
</organism>
<feature type="binding site" evidence="2">
    <location>
        <position position="58"/>
    </location>
    <ligand>
        <name>ATP</name>
        <dbReference type="ChEBI" id="CHEBI:30616"/>
    </ligand>
</feature>
<dbReference type="PANTHER" id="PTHR44329">
    <property type="entry name" value="SERINE/THREONINE-PROTEIN KINASE TNNI3K-RELATED"/>
    <property type="match status" value="1"/>
</dbReference>
<dbReference type="AlphaFoldDB" id="A0A9N8Z1B5"/>
<feature type="region of interest" description="Disordered" evidence="3">
    <location>
        <begin position="374"/>
        <end position="395"/>
    </location>
</feature>
<evidence type="ECO:0000259" key="4">
    <source>
        <dbReference type="PROSITE" id="PS50011"/>
    </source>
</evidence>
<feature type="compositionally biased region" description="Polar residues" evidence="3">
    <location>
        <begin position="321"/>
        <end position="350"/>
    </location>
</feature>
<dbReference type="EMBL" id="CAJVPV010000531">
    <property type="protein sequence ID" value="CAG8461672.1"/>
    <property type="molecule type" value="Genomic_DNA"/>
</dbReference>
<evidence type="ECO:0000256" key="1">
    <source>
        <dbReference type="ARBA" id="ARBA00005843"/>
    </source>
</evidence>
<dbReference type="PROSITE" id="PS00107">
    <property type="entry name" value="PROTEIN_KINASE_ATP"/>
    <property type="match status" value="1"/>
</dbReference>
<protein>
    <submittedName>
        <fullName evidence="5">1001_t:CDS:1</fullName>
    </submittedName>
</protein>
<evidence type="ECO:0000256" key="3">
    <source>
        <dbReference type="SAM" id="MobiDB-lite"/>
    </source>
</evidence>
<keyword evidence="6" id="KW-1185">Reference proteome</keyword>
<dbReference type="PROSITE" id="PS50011">
    <property type="entry name" value="PROTEIN_KINASE_DOM"/>
    <property type="match status" value="1"/>
</dbReference>
<dbReference type="InterPro" id="IPR036770">
    <property type="entry name" value="Ankyrin_rpt-contain_sf"/>
</dbReference>
<sequence length="730" mass="84643">MNYSDLNEKQWLHKAVSERYIKYIPYSALSHAEVVGRGAYGQISRAYWSEGEMEVALKGLYNDLTEEFVREIRIIREVDFNENIIRFLGISYDLESNKYYFVLQYANGGCLRDYLQRRFLDLDWEAKRKMAIEISNGLSVMHKHCIVHRDLHSGNVLIHNGQMKIADFGLSKYMNIDNGSYTGGTVAYTDPKYLQNNRFVRDKASDVYSFGILLWEISSGRAPYKGMNRAEIHRKVISGHREQPINGTPIEYIKIYREAWDEDETLRPTIQDIRDRLVNMKMMPKYKKTMDGLYNPSHEQINQISSIELEFHNIHVVNPENQGNSDLSDQSWTSSPISNSRETNITTPNPISEELLPLHNRSLEPNITTPNPISEELLPPHNRSPTVRPVPIQVPRNNRNRFDPFRCNDILSRFMEDKRCRNNVPETCAAAYHIYYEDVAGLKHHLENGESGDDISPFFNGDPLVIIAAQHCSSEKMCQVFEILMRHNANFAHITEFTRRTAFHSIYKNELIFKEEINRINLAQLCLNLKTIFEFLVKNGCDINSRDYRGRTILSYYIAANERKDGYLSIIGSLLNCGANPNLTIKARSNDYIPSNYIPSDFITPEVFSEDDDILDCCSQNSLFLAIKYKWKSELYDLLLGYGVDDEKQDKEGRSILMFAMSEKNYDVMRWILENIPSATTEASLKEALKTTARFSRERTLLKKWRDDGKNRDNTQRNYATKKNKHAIHI</sequence>
<dbReference type="Pfam" id="PF07714">
    <property type="entry name" value="PK_Tyr_Ser-Thr"/>
    <property type="match status" value="1"/>
</dbReference>
<dbReference type="Gene3D" id="1.10.510.10">
    <property type="entry name" value="Transferase(Phosphotransferase) domain 1"/>
    <property type="match status" value="1"/>
</dbReference>
<feature type="domain" description="Protein kinase" evidence="4">
    <location>
        <begin position="29"/>
        <end position="286"/>
    </location>
</feature>
<dbReference type="InterPro" id="IPR002110">
    <property type="entry name" value="Ankyrin_rpt"/>
</dbReference>
<comment type="similarity">
    <text evidence="1">Belongs to the protein kinase superfamily. TKL Ser/Thr protein kinase family.</text>
</comment>